<feature type="compositionally biased region" description="Basic residues" evidence="1">
    <location>
        <begin position="96"/>
        <end position="106"/>
    </location>
</feature>
<evidence type="ECO:0000256" key="1">
    <source>
        <dbReference type="SAM" id="MobiDB-lite"/>
    </source>
</evidence>
<reference evidence="2" key="2">
    <citation type="submission" date="2021-01" db="UniProtKB">
        <authorList>
            <consortium name="EnsemblMetazoa"/>
        </authorList>
    </citation>
    <scope>IDENTIFICATION</scope>
</reference>
<dbReference type="OMA" id="EEVQNTM"/>
<dbReference type="EnsemblMetazoa" id="XM_003727078">
    <property type="protein sequence ID" value="XP_003727126"/>
    <property type="gene ID" value="LOC100891981"/>
</dbReference>
<dbReference type="OrthoDB" id="10397995at2759"/>
<keyword evidence="3" id="KW-1185">Reference proteome</keyword>
<sequence>MGKPGKCVACGKKFQTKNKGYKRFSLKSQLGPSFGVDVAAALSQALPDMIDKFPDEGHVCDSCFRLLRTTLRQREQLLKTEIEWEMRLRSGPQGKHMPKSRVRGKTRKNESRTSKRKLEEVQNTMNNPQDSNSRSERRRKRMKLEPTVAVLCKNGGHKNYMKKSIAYLMQYRYHKAFSIIIAESERAKKAFIGVMEKEIRKEAFYFCKTAEKLSQETAIKNFSWKKKLKKMELEMPTFYSACHAAMDTRKGTVMADSRTSPSSRKRLIRPRLGLMMTLPLYARRERKFGFVMNILSLLFHRYGSHEKMLKILRHLGVCHRNSQPLIRKVDGMKAEECEKLLAWAVKNLAEVKSRDGVAPKSSHKGKVAKAQLPPTDSHHSDDSDSDDVESDNENTMVNDDDDDGEDDDDDDDDSSLLNLLSSDASDSGEDENDGGDGSEEDEEEDGGERGVDEIEGEVREEQVEVEGWVDFIEGEEVEIQTLVNISKALKEMT</sequence>
<organism evidence="2 3">
    <name type="scientific">Strongylocentrotus purpuratus</name>
    <name type="common">Purple sea urchin</name>
    <dbReference type="NCBI Taxonomy" id="7668"/>
    <lineage>
        <taxon>Eukaryota</taxon>
        <taxon>Metazoa</taxon>
        <taxon>Echinodermata</taxon>
        <taxon>Eleutherozoa</taxon>
        <taxon>Echinozoa</taxon>
        <taxon>Echinoidea</taxon>
        <taxon>Euechinoidea</taxon>
        <taxon>Echinacea</taxon>
        <taxon>Camarodonta</taxon>
        <taxon>Echinidea</taxon>
        <taxon>Strongylocentrotidae</taxon>
        <taxon>Strongylocentrotus</taxon>
    </lineage>
</organism>
<dbReference type="Proteomes" id="UP000007110">
    <property type="component" value="Unassembled WGS sequence"/>
</dbReference>
<protein>
    <submittedName>
        <fullName evidence="2">Uncharacterized protein</fullName>
    </submittedName>
</protein>
<dbReference type="AlphaFoldDB" id="A0A7M7GLF1"/>
<feature type="compositionally biased region" description="Basic and acidic residues" evidence="1">
    <location>
        <begin position="447"/>
        <end position="462"/>
    </location>
</feature>
<accession>A0A7M7GLF1</accession>
<dbReference type="GeneID" id="100891981"/>
<feature type="compositionally biased region" description="Acidic residues" evidence="1">
    <location>
        <begin position="383"/>
        <end position="414"/>
    </location>
</feature>
<feature type="compositionally biased region" description="Polar residues" evidence="1">
    <location>
        <begin position="121"/>
        <end position="132"/>
    </location>
</feature>
<dbReference type="InParanoid" id="A0A7M7GLF1"/>
<proteinExistence type="predicted"/>
<evidence type="ECO:0000313" key="2">
    <source>
        <dbReference type="EnsemblMetazoa" id="XP_003727126"/>
    </source>
</evidence>
<evidence type="ECO:0000313" key="3">
    <source>
        <dbReference type="Proteomes" id="UP000007110"/>
    </source>
</evidence>
<feature type="compositionally biased region" description="Low complexity" evidence="1">
    <location>
        <begin position="415"/>
        <end position="425"/>
    </location>
</feature>
<feature type="region of interest" description="Disordered" evidence="1">
    <location>
        <begin position="88"/>
        <end position="141"/>
    </location>
</feature>
<feature type="compositionally biased region" description="Basic and acidic residues" evidence="1">
    <location>
        <begin position="107"/>
        <end position="120"/>
    </location>
</feature>
<feature type="region of interest" description="Disordered" evidence="1">
    <location>
        <begin position="354"/>
        <end position="462"/>
    </location>
</feature>
<feature type="compositionally biased region" description="Acidic residues" evidence="1">
    <location>
        <begin position="426"/>
        <end position="446"/>
    </location>
</feature>
<name>A0A7M7GLF1_STRPU</name>
<reference evidence="3" key="1">
    <citation type="submission" date="2015-02" db="EMBL/GenBank/DDBJ databases">
        <title>Genome sequencing for Strongylocentrotus purpuratus.</title>
        <authorList>
            <person name="Murali S."/>
            <person name="Liu Y."/>
            <person name="Vee V."/>
            <person name="English A."/>
            <person name="Wang M."/>
            <person name="Skinner E."/>
            <person name="Han Y."/>
            <person name="Muzny D.M."/>
            <person name="Worley K.C."/>
            <person name="Gibbs R.A."/>
        </authorList>
    </citation>
    <scope>NUCLEOTIDE SEQUENCE</scope>
</reference>
<dbReference type="RefSeq" id="XP_003727126.2">
    <property type="nucleotide sequence ID" value="XM_003727078.3"/>
</dbReference>
<dbReference type="KEGG" id="spu:100891981"/>